<feature type="region of interest" description="Disordered" evidence="5">
    <location>
        <begin position="1"/>
        <end position="27"/>
    </location>
</feature>
<dbReference type="GO" id="GO:0019033">
    <property type="term" value="C:viral tegument"/>
    <property type="evidence" value="ECO:0007669"/>
    <property type="project" value="UniProtKB-SubCell"/>
</dbReference>
<evidence type="ECO:0000256" key="3">
    <source>
        <dbReference type="ARBA" id="ARBA00022580"/>
    </source>
</evidence>
<proteinExistence type="predicted"/>
<dbReference type="KEGG" id="vg:935515"/>
<accession>Q8QS17</accession>
<sequence length="558" mass="62265">MSRSPSPGEGPSAAGGPGGAPGDNGSTFGRMHCQVLRLVTNHDSSLEPDRLKILDLRTSVEVSRTSVLCLFQENKSQHDTVDLTDLNVKGHCAVGERDQLKADLINYSQRRMSPGSSTPISVLAFGLPLERVPVSGIHLFQAHPRGDEENRLRTEARVDIRRTAYHWGVRTTVSPRWRRKVDRSLEAEQIFTTEFIFRAGAIPLRLVDAVELLSCSDRNTYIHKAETDARGQWVNVHLQHETLHPPPSVFLHFSLYTHGAEVVLRHNPYPHLTRHGDNGFTLHAPRGFTLSRLHREYIVQVQNAFETNNTHDVIFFPADIPGVSMEAGPLPDRVRITIRLTWTGENSVRIEHMQILGTIHLFKRGVLNLLPGKTEKIKRPQIQLRAGLFPRRAVMRGEVSEFRPQSPGELPLEGEEEEEEEEERSSTPTPPALSESVFAAFEESSEEEESDTEEGLSRALALTGRRRPRRGADEGEDLMLVIPSWNVFVNIDNLVPLTGSVEQAALKPTSYLRSEMQGDVRTAADFTSNLQPVPVPRPSPMSLPSTSGTAASRSRPRI</sequence>
<evidence type="ECO:0000256" key="4">
    <source>
        <dbReference type="ARBA" id="ARBA00022844"/>
    </source>
</evidence>
<gene>
    <name evidence="6" type="primary">UL82</name>
    <name evidence="6" type="ORF">CCMVgp073</name>
</gene>
<dbReference type="Proteomes" id="UP000099188">
    <property type="component" value="Segment"/>
</dbReference>
<feature type="compositionally biased region" description="Gly residues" evidence="5">
    <location>
        <begin position="13"/>
        <end position="22"/>
    </location>
</feature>
<comment type="subcellular location">
    <subcellularLocation>
        <location evidence="1">Virion tegument</location>
    </subcellularLocation>
</comment>
<organism evidence="6 8">
    <name type="scientific">Panine betaherpesvirus 2</name>
    <name type="common">Chimpanzee cytomegalovirus</name>
    <dbReference type="NCBI Taxonomy" id="188763"/>
    <lineage>
        <taxon>Viruses</taxon>
        <taxon>Duplodnaviria</taxon>
        <taxon>Heunggongvirae</taxon>
        <taxon>Peploviricota</taxon>
        <taxon>Herviviricetes</taxon>
        <taxon>Herpesvirales</taxon>
        <taxon>Orthoherpesviridae</taxon>
        <taxon>Betaherpesvirinae</taxon>
        <taxon>Cytomegalovirus</taxon>
        <taxon>Cytomegalovirus paninebeta2</taxon>
    </lineage>
</organism>
<keyword evidence="2" id="KW-0597">Phosphoprotein</keyword>
<dbReference type="EMBL" id="MZ151943">
    <property type="protein sequence ID" value="QXV67831.1"/>
    <property type="molecule type" value="Genomic_DNA"/>
</dbReference>
<dbReference type="GeneID" id="935515"/>
<keyword evidence="8" id="KW-1185">Reference proteome</keyword>
<feature type="region of interest" description="Disordered" evidence="5">
    <location>
        <begin position="526"/>
        <end position="558"/>
    </location>
</feature>
<evidence type="ECO:0000313" key="7">
    <source>
        <dbReference type="EMBL" id="QXV67831.1"/>
    </source>
</evidence>
<feature type="compositionally biased region" description="Polar residues" evidence="5">
    <location>
        <begin position="542"/>
        <end position="552"/>
    </location>
</feature>
<dbReference type="OrthoDB" id="9397at10239"/>
<dbReference type="EMBL" id="AF480884">
    <property type="protein sequence ID" value="AAM00721.1"/>
    <property type="molecule type" value="Genomic_DNA"/>
</dbReference>
<evidence type="ECO:0000256" key="5">
    <source>
        <dbReference type="SAM" id="MobiDB-lite"/>
    </source>
</evidence>
<feature type="region of interest" description="Disordered" evidence="5">
    <location>
        <begin position="399"/>
        <end position="471"/>
    </location>
</feature>
<evidence type="ECO:0000313" key="8">
    <source>
        <dbReference type="Proteomes" id="UP000099188"/>
    </source>
</evidence>
<reference evidence="7" key="2">
    <citation type="submission" date="2021-05" db="EMBL/GenBank/DDBJ databases">
        <title>Cloning and multi-omic analysis of chimpanzee cytomegalovirus: a resource for comparative functional genomics.</title>
        <authorList>
            <person name="Phan Q.V."/>
        </authorList>
    </citation>
    <scope>NUCLEOTIDE SEQUENCE</scope>
    <source>
        <strain evidence="7">Heberling</strain>
    </source>
</reference>
<reference evidence="6 8" key="1">
    <citation type="journal article" date="2003" name="J. Gen. Virol.">
        <title>The human cytomegalovirus genome revisited: comparison with the chimpanzee cytomegalovirus genome.</title>
        <authorList>
            <person name="Davison A.J."/>
            <person name="Dolan A."/>
            <person name="Akter P."/>
            <person name="Addison C."/>
            <person name="Dargan D.J."/>
            <person name="Alcendor D.J."/>
            <person name="McGeoch D.J."/>
            <person name="Hayward G.S."/>
        </authorList>
    </citation>
    <scope>NUCLEOTIDE SEQUENCE [LARGE SCALE GENOMIC DNA]</scope>
    <source>
        <strain evidence="6">Heberling</strain>
    </source>
</reference>
<feature type="compositionally biased region" description="Acidic residues" evidence="5">
    <location>
        <begin position="412"/>
        <end position="423"/>
    </location>
</feature>
<dbReference type="Pfam" id="PF05784">
    <property type="entry name" value="Herpes_UL82_83"/>
    <property type="match status" value="1"/>
</dbReference>
<keyword evidence="4" id="KW-0946">Virion</keyword>
<evidence type="ECO:0000256" key="1">
    <source>
        <dbReference type="ARBA" id="ARBA00004535"/>
    </source>
</evidence>
<evidence type="ECO:0000256" key="2">
    <source>
        <dbReference type="ARBA" id="ARBA00022553"/>
    </source>
</evidence>
<protein>
    <submittedName>
        <fullName evidence="6">Tegument protein pp71</fullName>
    </submittedName>
</protein>
<keyword evidence="3" id="KW-0920">Virion tegument</keyword>
<dbReference type="RefSeq" id="NP_612715.1">
    <property type="nucleotide sequence ID" value="NC_003521.1"/>
</dbReference>
<evidence type="ECO:0000313" key="6">
    <source>
        <dbReference type="EMBL" id="AAM00721.1"/>
    </source>
</evidence>
<feature type="compositionally biased region" description="Low complexity" evidence="5">
    <location>
        <begin position="1"/>
        <end position="12"/>
    </location>
</feature>
<dbReference type="InterPro" id="IPR008649">
    <property type="entry name" value="Herpes_UL82/UL83"/>
</dbReference>
<feature type="compositionally biased region" description="Acidic residues" evidence="5">
    <location>
        <begin position="443"/>
        <end position="454"/>
    </location>
</feature>
<name>Q8QS17_9BETA</name>